<dbReference type="RefSeq" id="WP_319988344.1">
    <property type="nucleotide sequence ID" value="NZ_JAXAVV010000022.1"/>
</dbReference>
<reference evidence="1 2" key="2">
    <citation type="submission" date="2023-11" db="EMBL/GenBank/DDBJ databases">
        <authorList>
            <person name="Lara A.C."/>
            <person name="Chronakova A."/>
        </authorList>
    </citation>
    <scope>NUCLEOTIDE SEQUENCE [LARGE SCALE GENOMIC DNA]</scope>
    <source>
        <strain evidence="1 2">BCCO 10_0798</strain>
    </source>
</reference>
<name>A0ABU4U2J7_9PSEU</name>
<organism evidence="1 2">
    <name type="scientific">Lentzea kristufekii</name>
    <dbReference type="NCBI Taxonomy" id="3095430"/>
    <lineage>
        <taxon>Bacteria</taxon>
        <taxon>Bacillati</taxon>
        <taxon>Actinomycetota</taxon>
        <taxon>Actinomycetes</taxon>
        <taxon>Pseudonocardiales</taxon>
        <taxon>Pseudonocardiaceae</taxon>
        <taxon>Lentzea</taxon>
    </lineage>
</organism>
<keyword evidence="2" id="KW-1185">Reference proteome</keyword>
<evidence type="ECO:0000313" key="2">
    <source>
        <dbReference type="Proteomes" id="UP001271792"/>
    </source>
</evidence>
<sequence length="57" mass="6309">MVKILVILRRTVDAGPGTDQSRHQGQNVDRVRIACQLWMTEHMATTITGVSVSSRTS</sequence>
<gene>
    <name evidence="1" type="ORF">SK571_34740</name>
</gene>
<reference evidence="1 2" key="1">
    <citation type="submission" date="2023-11" db="EMBL/GenBank/DDBJ databases">
        <title>Lentzea sokolovensis, sp. nov., Lentzea kristufkii, sp. nov., and Lentzea miocenensis, sp. nov., rare actinobacteria from Sokolov Coal Basin, Miocene lacustrine sediment, Czech Republic.</title>
        <authorList>
            <person name="Lara A."/>
            <person name="Kotroba L."/>
            <person name="Nouioui I."/>
            <person name="Neumann-Schaal M."/>
            <person name="Mast Y."/>
            <person name="Chronakova A."/>
        </authorList>
    </citation>
    <scope>NUCLEOTIDE SEQUENCE [LARGE SCALE GENOMIC DNA]</scope>
    <source>
        <strain evidence="1 2">BCCO 10_0798</strain>
    </source>
</reference>
<dbReference type="Proteomes" id="UP001271792">
    <property type="component" value="Unassembled WGS sequence"/>
</dbReference>
<accession>A0ABU4U2J7</accession>
<comment type="caution">
    <text evidence="1">The sequence shown here is derived from an EMBL/GenBank/DDBJ whole genome shotgun (WGS) entry which is preliminary data.</text>
</comment>
<evidence type="ECO:0000313" key="1">
    <source>
        <dbReference type="EMBL" id="MDX8054553.1"/>
    </source>
</evidence>
<proteinExistence type="predicted"/>
<protein>
    <submittedName>
        <fullName evidence="1">Uncharacterized protein</fullName>
    </submittedName>
</protein>
<dbReference type="EMBL" id="JAXAVV010000022">
    <property type="protein sequence ID" value="MDX8054553.1"/>
    <property type="molecule type" value="Genomic_DNA"/>
</dbReference>